<dbReference type="GeneID" id="24816080"/>
<comment type="cofactor">
    <cofactor evidence="1">
        <name>[4Fe-4S] cluster</name>
        <dbReference type="ChEBI" id="CHEBI:49883"/>
    </cofactor>
</comment>
<dbReference type="SUPFAM" id="SSF102114">
    <property type="entry name" value="Radical SAM enzymes"/>
    <property type="match status" value="1"/>
</dbReference>
<dbReference type="SFLD" id="SFLDS00029">
    <property type="entry name" value="Radical_SAM"/>
    <property type="match status" value="1"/>
</dbReference>
<dbReference type="Gene3D" id="3.80.30.20">
    <property type="entry name" value="tm_1862 like domain"/>
    <property type="match status" value="1"/>
</dbReference>
<dbReference type="OrthoDB" id="2305at2157"/>
<dbReference type="SFLD" id="SFLDG01082">
    <property type="entry name" value="B12-binding_domain_containing"/>
    <property type="match status" value="1"/>
</dbReference>
<dbReference type="InterPro" id="IPR006158">
    <property type="entry name" value="Cobalamin-bd"/>
</dbReference>
<dbReference type="InterPro" id="IPR058240">
    <property type="entry name" value="rSAM_sf"/>
</dbReference>
<evidence type="ECO:0000259" key="6">
    <source>
        <dbReference type="PROSITE" id="PS51332"/>
    </source>
</evidence>
<evidence type="ECO:0000256" key="1">
    <source>
        <dbReference type="ARBA" id="ARBA00001966"/>
    </source>
</evidence>
<dbReference type="InterPro" id="IPR023404">
    <property type="entry name" value="rSAM_horseshoe"/>
</dbReference>
<dbReference type="EMBL" id="LXWN01000002">
    <property type="protein sequence ID" value="PTL87437.1"/>
    <property type="molecule type" value="Genomic_DNA"/>
</dbReference>
<evidence type="ECO:0000256" key="5">
    <source>
        <dbReference type="ARBA" id="ARBA00023014"/>
    </source>
</evidence>
<evidence type="ECO:0000256" key="4">
    <source>
        <dbReference type="ARBA" id="ARBA00023004"/>
    </source>
</evidence>
<reference evidence="8 9" key="2">
    <citation type="submission" date="2018-04" db="EMBL/GenBank/DDBJ databases">
        <title>Transcriptomics of ammonia oxidizing archaea.</title>
        <authorList>
            <person name="Carini P."/>
        </authorList>
    </citation>
    <scope>NUCLEOTIDE SEQUENCE [LARGE SCALE GENOMIC DNA]</scope>
    <source>
        <strain evidence="8 9">U25</strain>
    </source>
</reference>
<dbReference type="GO" id="GO:0051539">
    <property type="term" value="F:4 iron, 4 sulfur cluster binding"/>
    <property type="evidence" value="ECO:0007669"/>
    <property type="project" value="UniProtKB-KW"/>
</dbReference>
<dbReference type="GO" id="GO:0005829">
    <property type="term" value="C:cytosol"/>
    <property type="evidence" value="ECO:0007669"/>
    <property type="project" value="TreeGrafter"/>
</dbReference>
<feature type="domain" description="B12-binding" evidence="6">
    <location>
        <begin position="1"/>
        <end position="142"/>
    </location>
</feature>
<dbReference type="InterPro" id="IPR007197">
    <property type="entry name" value="rSAM"/>
</dbReference>
<keyword evidence="4" id="KW-0408">Iron</keyword>
<dbReference type="AlphaFoldDB" id="A0A2R6T9W8"/>
<keyword evidence="5" id="KW-0411">Iron-sulfur</keyword>
<dbReference type="GO" id="GO:0003824">
    <property type="term" value="F:catalytic activity"/>
    <property type="evidence" value="ECO:0007669"/>
    <property type="project" value="InterPro"/>
</dbReference>
<feature type="domain" description="Radical SAM core" evidence="7">
    <location>
        <begin position="183"/>
        <end position="414"/>
    </location>
</feature>
<dbReference type="Gene3D" id="3.40.50.280">
    <property type="entry name" value="Cobalamin-binding domain"/>
    <property type="match status" value="1"/>
</dbReference>
<dbReference type="PROSITE" id="PS51918">
    <property type="entry name" value="RADICAL_SAM"/>
    <property type="match status" value="1"/>
</dbReference>
<dbReference type="InterPro" id="IPR034466">
    <property type="entry name" value="Methyltransferase_Class_B"/>
</dbReference>
<proteinExistence type="predicted"/>
<dbReference type="PANTHER" id="PTHR43409">
    <property type="entry name" value="ANAEROBIC MAGNESIUM-PROTOPORPHYRIN IX MONOMETHYL ESTER CYCLASE-RELATED"/>
    <property type="match status" value="1"/>
</dbReference>
<protein>
    <submittedName>
        <fullName evidence="8">Uncharacterized protein</fullName>
    </submittedName>
</protein>
<dbReference type="CDD" id="cd02068">
    <property type="entry name" value="radical_SAM_B12_BD"/>
    <property type="match status" value="1"/>
</dbReference>
<name>A0A2R6T9W8_9ARCH</name>
<dbReference type="CDD" id="cd01335">
    <property type="entry name" value="Radical_SAM"/>
    <property type="match status" value="1"/>
</dbReference>
<keyword evidence="2" id="KW-0949">S-adenosyl-L-methionine</keyword>
<evidence type="ECO:0000313" key="8">
    <source>
        <dbReference type="EMBL" id="PTL87437.1"/>
    </source>
</evidence>
<keyword evidence="3" id="KW-0479">Metal-binding</keyword>
<accession>A0A2R6T9W8</accession>
<dbReference type="RefSeq" id="WP_082008712.1">
    <property type="nucleotide sequence ID" value="NZ_CP007026.1"/>
</dbReference>
<dbReference type="Pfam" id="PF04055">
    <property type="entry name" value="Radical_SAM"/>
    <property type="match status" value="1"/>
</dbReference>
<evidence type="ECO:0000256" key="3">
    <source>
        <dbReference type="ARBA" id="ARBA00022723"/>
    </source>
</evidence>
<dbReference type="SFLD" id="SFLDG01123">
    <property type="entry name" value="methyltransferase_(Class_B)"/>
    <property type="match status" value="1"/>
</dbReference>
<dbReference type="InterPro" id="IPR006638">
    <property type="entry name" value="Elp3/MiaA/NifB-like_rSAM"/>
</dbReference>
<comment type="caution">
    <text evidence="8">The sequence shown here is derived from an EMBL/GenBank/DDBJ whole genome shotgun (WGS) entry which is preliminary data.</text>
</comment>
<dbReference type="GO" id="GO:0046872">
    <property type="term" value="F:metal ion binding"/>
    <property type="evidence" value="ECO:0007669"/>
    <property type="project" value="UniProtKB-KW"/>
</dbReference>
<keyword evidence="9" id="KW-1185">Reference proteome</keyword>
<reference evidence="9" key="1">
    <citation type="submission" date="2016-05" db="EMBL/GenBank/DDBJ databases">
        <authorList>
            <person name="Dupont C."/>
            <person name="Santoro A."/>
        </authorList>
    </citation>
    <scope>NUCLEOTIDE SEQUENCE [LARGE SCALE GENOMIC DNA]</scope>
    <source>
        <strain evidence="9">U25</strain>
    </source>
</reference>
<sequence length="660" mass="77661">MNVVKVSSSQYNYIYGKQIQLPYSIAMLYTYVKSQKELGDKFNFEKTFVFRDKVNQNIEECDESDILLCSCYVWNWEITTHLAKEVKKRNPKCLIVFGGPQVPDFTDGFFEKYPFVDILVHGEGEIILKNLLSTYLDDKDWSKVKGISTKTMRTMPEERISDLDQLPSPYLTNRIWDIADKESEYQWDCCWETNRGCPYQCTFCDWGMATFSRTRKYLEERLFKEIEWFADNKMRYIHGCDANFGIFRERDLRIARKLKEVCLEKHYPTKFFVAWAKNTTDQILPIARELRDGGVLGGVTLAVQSLDPETLKIIKRANIKFSKFSDLTSTFRENEIPTYTEIIIGLPGETLDSFKHGLEIIAQTKLDTVLIHNCSVLPNAPMNLPDYREKYKIKVINSPMYLGHSSIHKDEILENEEIVVGASSYTFEDLIEMRVYGWVFTTFQNLGVFQEIKNYYEQTHGLSIVSFFETILEYCRTRDSILADELKIVEKHIRDGFSGHGWDHHVPEFGDITWPIEEASWLRLVPNKMKFVEEATKFVNFLEEKHGYGTSKDITNDLVKLEAFLLTTKDDDMEIKTEEFKFDWKEFFVNTSNELKQSEKKYYYRNLVIENDPITWCYRTLFWGRKQRRYKFNPENLKENESEVGIDANRLIREVKPIKA</sequence>
<dbReference type="Proteomes" id="UP000241022">
    <property type="component" value="Unassembled WGS sequence"/>
</dbReference>
<dbReference type="PANTHER" id="PTHR43409:SF16">
    <property type="entry name" value="SLR0320 PROTEIN"/>
    <property type="match status" value="1"/>
</dbReference>
<organism evidence="8 9">
    <name type="scientific">Candidatus Nitrosopelagicus brevis</name>
    <dbReference type="NCBI Taxonomy" id="1410606"/>
    <lineage>
        <taxon>Archaea</taxon>
        <taxon>Nitrososphaerota</taxon>
    </lineage>
</organism>
<evidence type="ECO:0000259" key="7">
    <source>
        <dbReference type="PROSITE" id="PS51918"/>
    </source>
</evidence>
<gene>
    <name evidence="8" type="ORF">A7X95_05975</name>
</gene>
<evidence type="ECO:0000256" key="2">
    <source>
        <dbReference type="ARBA" id="ARBA00022691"/>
    </source>
</evidence>
<dbReference type="GO" id="GO:0031419">
    <property type="term" value="F:cobalamin binding"/>
    <property type="evidence" value="ECO:0007669"/>
    <property type="project" value="InterPro"/>
</dbReference>
<dbReference type="SMART" id="SM00729">
    <property type="entry name" value="Elp3"/>
    <property type="match status" value="1"/>
</dbReference>
<dbReference type="PROSITE" id="PS51332">
    <property type="entry name" value="B12_BINDING"/>
    <property type="match status" value="1"/>
</dbReference>
<evidence type="ECO:0000313" key="9">
    <source>
        <dbReference type="Proteomes" id="UP000241022"/>
    </source>
</evidence>
<dbReference type="InterPro" id="IPR051198">
    <property type="entry name" value="BchE-like"/>
</dbReference>